<proteinExistence type="predicted"/>
<reference evidence="2" key="2">
    <citation type="submission" date="2020-05" db="UniProtKB">
        <authorList>
            <consortium name="EnsemblMetazoa"/>
        </authorList>
    </citation>
    <scope>IDENTIFICATION</scope>
    <source>
        <strain evidence="2">IAEA</strain>
    </source>
</reference>
<keyword evidence="1" id="KW-0472">Membrane</keyword>
<keyword evidence="3" id="KW-1185">Reference proteome</keyword>
<evidence type="ECO:0000313" key="2">
    <source>
        <dbReference type="EnsemblMetazoa" id="GPAI012079-PA"/>
    </source>
</evidence>
<dbReference type="AlphaFoldDB" id="A0A1A9ZEC2"/>
<dbReference type="EnsemblMetazoa" id="GPAI012079-RA">
    <property type="protein sequence ID" value="GPAI012079-PA"/>
    <property type="gene ID" value="GPAI012079"/>
</dbReference>
<dbReference type="VEuPathDB" id="VectorBase:GPAI012079"/>
<keyword evidence="1" id="KW-1133">Transmembrane helix</keyword>
<evidence type="ECO:0000256" key="1">
    <source>
        <dbReference type="SAM" id="Phobius"/>
    </source>
</evidence>
<organism evidence="2 3">
    <name type="scientific">Glossina pallidipes</name>
    <name type="common">Tsetse fly</name>
    <dbReference type="NCBI Taxonomy" id="7398"/>
    <lineage>
        <taxon>Eukaryota</taxon>
        <taxon>Metazoa</taxon>
        <taxon>Ecdysozoa</taxon>
        <taxon>Arthropoda</taxon>
        <taxon>Hexapoda</taxon>
        <taxon>Insecta</taxon>
        <taxon>Pterygota</taxon>
        <taxon>Neoptera</taxon>
        <taxon>Endopterygota</taxon>
        <taxon>Diptera</taxon>
        <taxon>Brachycera</taxon>
        <taxon>Muscomorpha</taxon>
        <taxon>Hippoboscoidea</taxon>
        <taxon>Glossinidae</taxon>
        <taxon>Glossina</taxon>
    </lineage>
</organism>
<protein>
    <submittedName>
        <fullName evidence="2">Uncharacterized protein</fullName>
    </submittedName>
</protein>
<reference evidence="3" key="1">
    <citation type="submission" date="2014-03" db="EMBL/GenBank/DDBJ databases">
        <authorList>
            <person name="Aksoy S."/>
            <person name="Warren W."/>
            <person name="Wilson R.K."/>
        </authorList>
    </citation>
    <scope>NUCLEOTIDE SEQUENCE [LARGE SCALE GENOMIC DNA]</scope>
    <source>
        <strain evidence="3">IAEA</strain>
    </source>
</reference>
<feature type="transmembrane region" description="Helical" evidence="1">
    <location>
        <begin position="68"/>
        <end position="90"/>
    </location>
</feature>
<accession>A0A1A9ZEC2</accession>
<sequence>MVVEDKGNHKARIILYSIVMHDSSSAVRTVQFNKLYINLATLIGTILQRKIGNDFLLEQHCARSTEKFAVFSPILGTASAISSLFLYGFIKEEEVERAMLFGVLIEDIKGDNK</sequence>
<dbReference type="Proteomes" id="UP000092445">
    <property type="component" value="Unassembled WGS sequence"/>
</dbReference>
<keyword evidence="1" id="KW-0812">Transmembrane</keyword>
<evidence type="ECO:0000313" key="3">
    <source>
        <dbReference type="Proteomes" id="UP000092445"/>
    </source>
</evidence>
<name>A0A1A9ZEC2_GLOPL</name>